<keyword evidence="4 9" id="KW-0863">Zinc-finger</keyword>
<keyword evidence="2" id="KW-0479">Metal-binding</keyword>
<dbReference type="GO" id="GO:0003723">
    <property type="term" value="F:RNA binding"/>
    <property type="evidence" value="ECO:0007669"/>
    <property type="project" value="TreeGrafter"/>
</dbReference>
<feature type="compositionally biased region" description="Polar residues" evidence="10">
    <location>
        <begin position="183"/>
        <end position="192"/>
    </location>
</feature>
<dbReference type="GO" id="GO:0071035">
    <property type="term" value="P:nuclear polyadenylation-dependent rRNA catabolic process"/>
    <property type="evidence" value="ECO:0007669"/>
    <property type="project" value="TreeGrafter"/>
</dbReference>
<evidence type="ECO:0000256" key="10">
    <source>
        <dbReference type="SAM" id="MobiDB-lite"/>
    </source>
</evidence>
<dbReference type="PROSITE" id="PS50158">
    <property type="entry name" value="ZF_CCHC"/>
    <property type="match status" value="2"/>
</dbReference>
<feature type="compositionally biased region" description="Acidic residues" evidence="10">
    <location>
        <begin position="160"/>
        <end position="172"/>
    </location>
</feature>
<evidence type="ECO:0000259" key="11">
    <source>
        <dbReference type="PROSITE" id="PS50158"/>
    </source>
</evidence>
<name>A0A9Q0RXA0_9DIPT</name>
<dbReference type="GO" id="GO:0071038">
    <property type="term" value="P:TRAMP-dependent tRNA surveillance pathway"/>
    <property type="evidence" value="ECO:0007669"/>
    <property type="project" value="TreeGrafter"/>
</dbReference>
<dbReference type="Pfam" id="PF00098">
    <property type="entry name" value="zf-CCHC"/>
    <property type="match status" value="2"/>
</dbReference>
<evidence type="ECO:0000256" key="2">
    <source>
        <dbReference type="ARBA" id="ARBA00022723"/>
    </source>
</evidence>
<dbReference type="OrthoDB" id="8060624at2759"/>
<dbReference type="Gene3D" id="4.10.60.10">
    <property type="entry name" value="Zinc finger, CCHC-type"/>
    <property type="match status" value="2"/>
</dbReference>
<evidence type="ECO:0000256" key="7">
    <source>
        <dbReference type="ARBA" id="ARBA00041190"/>
    </source>
</evidence>
<keyword evidence="13" id="KW-1185">Reference proteome</keyword>
<dbReference type="InterPro" id="IPR001878">
    <property type="entry name" value="Znf_CCHC"/>
</dbReference>
<dbReference type="GO" id="GO:0071037">
    <property type="term" value="P:nuclear polyadenylation-dependent snRNA catabolic process"/>
    <property type="evidence" value="ECO:0007669"/>
    <property type="project" value="TreeGrafter"/>
</dbReference>
<feature type="compositionally biased region" description="Acidic residues" evidence="10">
    <location>
        <begin position="197"/>
        <end position="212"/>
    </location>
</feature>
<dbReference type="GO" id="GO:0031499">
    <property type="term" value="C:TRAMP complex"/>
    <property type="evidence" value="ECO:0007669"/>
    <property type="project" value="TreeGrafter"/>
</dbReference>
<evidence type="ECO:0000256" key="8">
    <source>
        <dbReference type="ARBA" id="ARBA00043023"/>
    </source>
</evidence>
<evidence type="ECO:0000256" key="3">
    <source>
        <dbReference type="ARBA" id="ARBA00022737"/>
    </source>
</evidence>
<evidence type="ECO:0000256" key="6">
    <source>
        <dbReference type="ARBA" id="ARBA00023242"/>
    </source>
</evidence>
<dbReference type="GO" id="GO:0071031">
    <property type="term" value="P:nuclear mRNA surveillance of mRNA 3'-end processing"/>
    <property type="evidence" value="ECO:0007669"/>
    <property type="project" value="TreeGrafter"/>
</dbReference>
<feature type="domain" description="CCHC-type" evidence="11">
    <location>
        <begin position="259"/>
        <end position="274"/>
    </location>
</feature>
<evidence type="ECO:0000256" key="4">
    <source>
        <dbReference type="ARBA" id="ARBA00022771"/>
    </source>
</evidence>
<dbReference type="InterPro" id="IPR051644">
    <property type="entry name" value="TRAMP_AT-DNA-binding"/>
</dbReference>
<comment type="subcellular location">
    <subcellularLocation>
        <location evidence="1">Nucleus</location>
    </subcellularLocation>
</comment>
<dbReference type="SMART" id="SM00343">
    <property type="entry name" value="ZnF_C2HC"/>
    <property type="match status" value="3"/>
</dbReference>
<accession>A0A9Q0RXA0</accession>
<keyword evidence="6" id="KW-0539">Nucleus</keyword>
<proteinExistence type="predicted"/>
<comment type="caution">
    <text evidence="12">The sequence shown here is derived from an EMBL/GenBank/DDBJ whole genome shotgun (WGS) entry which is preliminary data.</text>
</comment>
<dbReference type="AlphaFoldDB" id="A0A9Q0RXA0"/>
<dbReference type="InterPro" id="IPR036875">
    <property type="entry name" value="Znf_CCHC_sf"/>
</dbReference>
<evidence type="ECO:0000256" key="9">
    <source>
        <dbReference type="PROSITE-ProRule" id="PRU00047"/>
    </source>
</evidence>
<evidence type="ECO:0000256" key="5">
    <source>
        <dbReference type="ARBA" id="ARBA00022833"/>
    </source>
</evidence>
<keyword evidence="5" id="KW-0862">Zinc</keyword>
<dbReference type="Proteomes" id="UP001151699">
    <property type="component" value="Chromosome C"/>
</dbReference>
<dbReference type="EMBL" id="WJQU01000004">
    <property type="protein sequence ID" value="KAJ6635708.1"/>
    <property type="molecule type" value="Genomic_DNA"/>
</dbReference>
<reference evidence="12" key="1">
    <citation type="submission" date="2022-07" db="EMBL/GenBank/DDBJ databases">
        <authorList>
            <person name="Trinca V."/>
            <person name="Uliana J.V.C."/>
            <person name="Torres T.T."/>
            <person name="Ward R.J."/>
            <person name="Monesi N."/>
        </authorList>
    </citation>
    <scope>NUCLEOTIDE SEQUENCE</scope>
    <source>
        <strain evidence="12">HSMRA1968</strain>
        <tissue evidence="12">Whole embryos</tissue>
    </source>
</reference>
<organism evidence="12 13">
    <name type="scientific">Pseudolycoriella hygida</name>
    <dbReference type="NCBI Taxonomy" id="35572"/>
    <lineage>
        <taxon>Eukaryota</taxon>
        <taxon>Metazoa</taxon>
        <taxon>Ecdysozoa</taxon>
        <taxon>Arthropoda</taxon>
        <taxon>Hexapoda</taxon>
        <taxon>Insecta</taxon>
        <taxon>Pterygota</taxon>
        <taxon>Neoptera</taxon>
        <taxon>Endopterygota</taxon>
        <taxon>Diptera</taxon>
        <taxon>Nematocera</taxon>
        <taxon>Sciaroidea</taxon>
        <taxon>Sciaridae</taxon>
        <taxon>Pseudolycoriella</taxon>
    </lineage>
</organism>
<evidence type="ECO:0000256" key="1">
    <source>
        <dbReference type="ARBA" id="ARBA00004123"/>
    </source>
</evidence>
<keyword evidence="3" id="KW-0677">Repeat</keyword>
<feature type="region of interest" description="Disordered" evidence="10">
    <location>
        <begin position="80"/>
        <end position="212"/>
    </location>
</feature>
<dbReference type="PANTHER" id="PTHR46543:SF1">
    <property type="entry name" value="ZINC FINGER CCHC DOMAIN-CONTAINING PROTEIN 7"/>
    <property type="match status" value="1"/>
</dbReference>
<evidence type="ECO:0000313" key="13">
    <source>
        <dbReference type="Proteomes" id="UP001151699"/>
    </source>
</evidence>
<feature type="compositionally biased region" description="Acidic residues" evidence="10">
    <location>
        <begin position="136"/>
        <end position="151"/>
    </location>
</feature>
<feature type="domain" description="CCHC-type" evidence="11">
    <location>
        <begin position="290"/>
        <end position="305"/>
    </location>
</feature>
<dbReference type="GO" id="GO:0071039">
    <property type="term" value="P:nuclear polyadenylation-dependent CUT catabolic process"/>
    <property type="evidence" value="ECO:0007669"/>
    <property type="project" value="TreeGrafter"/>
</dbReference>
<dbReference type="SUPFAM" id="SSF57756">
    <property type="entry name" value="Retrovirus zinc finger-like domains"/>
    <property type="match status" value="2"/>
</dbReference>
<dbReference type="GO" id="GO:0008270">
    <property type="term" value="F:zinc ion binding"/>
    <property type="evidence" value="ECO:0007669"/>
    <property type="project" value="UniProtKB-KW"/>
</dbReference>
<sequence>MAMFPELNEVLEVSWSQMKAIVVKALKKENIVDEVQKKKALSQRQKNHDDFVSDDIKKNTKWDDFSVGKKKGKKIPAKLKGGAKFVSKETSSDDSSSDDVSSDDSNSVLLEAIVKPRARPAAASGSLKTKKSQPVEIDDSSEDEDSDDSESELYQQTTEDSTDDDSSSDEDESVARAKAVFNSIKTLSQSKAKNTEDDSDDEDNEIDVEGDEEYDEIHNYDEESAPAAKMSKKDSKCLICNETVHVPRQYPKKNSGITCYNCNESGHTFRDCPKKTSGKNAGRGSGNITCYRCNETGHTTKDCPKPNDMICFGCEEMGFNFSQ</sequence>
<evidence type="ECO:0000313" key="12">
    <source>
        <dbReference type="EMBL" id="KAJ6635708.1"/>
    </source>
</evidence>
<protein>
    <recommendedName>
        <fullName evidence="7">Zinc finger CCHC domain-containing protein 7</fullName>
    </recommendedName>
    <alternativeName>
        <fullName evidence="8">TRAMP-like complex RNA-binding factor ZCCHC7</fullName>
    </alternativeName>
</protein>
<dbReference type="PANTHER" id="PTHR46543">
    <property type="entry name" value="ZINC FINGER CCHC DOMAIN-CONTAINING PROTEIN 7"/>
    <property type="match status" value="1"/>
</dbReference>
<gene>
    <name evidence="12" type="primary">CNBP_2</name>
    <name evidence="12" type="ORF">Bhyg_14294</name>
</gene>
<dbReference type="GO" id="GO:0071036">
    <property type="term" value="P:nuclear polyadenylation-dependent snoRNA catabolic process"/>
    <property type="evidence" value="ECO:0007669"/>
    <property type="project" value="TreeGrafter"/>
</dbReference>